<proteinExistence type="inferred from homology"/>
<dbReference type="EMBL" id="JH432065">
    <property type="status" value="NOT_ANNOTATED_CDS"/>
    <property type="molecule type" value="Genomic_DNA"/>
</dbReference>
<dbReference type="SMART" id="SM00175">
    <property type="entry name" value="RAB"/>
    <property type="match status" value="1"/>
</dbReference>
<evidence type="ECO:0000256" key="4">
    <source>
        <dbReference type="ARBA" id="ARBA00048098"/>
    </source>
</evidence>
<dbReference type="PROSITE" id="PS51421">
    <property type="entry name" value="RAS"/>
    <property type="match status" value="1"/>
</dbReference>
<dbReference type="HOGENOM" id="CLU_041217_9_7_1"/>
<dbReference type="PROSITE" id="PS51419">
    <property type="entry name" value="RAB"/>
    <property type="match status" value="1"/>
</dbReference>
<comment type="catalytic activity">
    <reaction evidence="4">
        <text>GTP + H2O = GDP + phosphate + H(+)</text>
        <dbReference type="Rhea" id="RHEA:19669"/>
        <dbReference type="ChEBI" id="CHEBI:15377"/>
        <dbReference type="ChEBI" id="CHEBI:15378"/>
        <dbReference type="ChEBI" id="CHEBI:37565"/>
        <dbReference type="ChEBI" id="CHEBI:43474"/>
        <dbReference type="ChEBI" id="CHEBI:58189"/>
        <dbReference type="EC" id="3.6.5.2"/>
    </reaction>
</comment>
<dbReference type="Gene3D" id="3.40.50.300">
    <property type="entry name" value="P-loop containing nucleotide triphosphate hydrolases"/>
    <property type="match status" value="1"/>
</dbReference>
<dbReference type="OMA" id="KEGHIRW"/>
<dbReference type="SUPFAM" id="SSF52540">
    <property type="entry name" value="P-loop containing nucleoside triphosphate hydrolases"/>
    <property type="match status" value="1"/>
</dbReference>
<comment type="similarity">
    <text evidence="1">Belongs to the small GTPase superfamily. Ras family.</text>
</comment>
<dbReference type="InterPro" id="IPR001806">
    <property type="entry name" value="Small_GTPase"/>
</dbReference>
<dbReference type="InterPro" id="IPR027417">
    <property type="entry name" value="P-loop_NTPase"/>
</dbReference>
<keyword evidence="3" id="KW-0378">Hydrolase</keyword>
<keyword evidence="6" id="KW-1185">Reference proteome</keyword>
<dbReference type="GO" id="GO:0005525">
    <property type="term" value="F:GTP binding"/>
    <property type="evidence" value="ECO:0007669"/>
    <property type="project" value="InterPro"/>
</dbReference>
<name>T1JN28_STRMM</name>
<reference evidence="6" key="1">
    <citation type="submission" date="2011-05" db="EMBL/GenBank/DDBJ databases">
        <authorList>
            <person name="Richards S.R."/>
            <person name="Qu J."/>
            <person name="Jiang H."/>
            <person name="Jhangiani S.N."/>
            <person name="Agravi P."/>
            <person name="Goodspeed R."/>
            <person name="Gross S."/>
            <person name="Mandapat C."/>
            <person name="Jackson L."/>
            <person name="Mathew T."/>
            <person name="Pu L."/>
            <person name="Thornton R."/>
            <person name="Saada N."/>
            <person name="Wilczek-Boney K.B."/>
            <person name="Lee S."/>
            <person name="Kovar C."/>
            <person name="Wu Y."/>
            <person name="Scherer S.E."/>
            <person name="Worley K.C."/>
            <person name="Muzny D.M."/>
            <person name="Gibbs R."/>
        </authorList>
    </citation>
    <scope>NUCLEOTIDE SEQUENCE</scope>
    <source>
        <strain evidence="6">Brora</strain>
    </source>
</reference>
<evidence type="ECO:0000313" key="6">
    <source>
        <dbReference type="Proteomes" id="UP000014500"/>
    </source>
</evidence>
<protein>
    <recommendedName>
        <fullName evidence="2">small monomeric GTPase</fullName>
        <ecNumber evidence="2">3.6.5.2</ecNumber>
    </recommendedName>
</protein>
<evidence type="ECO:0000256" key="1">
    <source>
        <dbReference type="ARBA" id="ARBA00008344"/>
    </source>
</evidence>
<dbReference type="eggNOG" id="KOG0395">
    <property type="taxonomic scope" value="Eukaryota"/>
</dbReference>
<dbReference type="STRING" id="126957.T1JN28"/>
<dbReference type="PANTHER" id="PTHR45704">
    <property type="entry name" value="RAS-LIKE FAMILY MEMBER 11"/>
    <property type="match status" value="1"/>
</dbReference>
<dbReference type="GO" id="GO:0003925">
    <property type="term" value="F:G protein activity"/>
    <property type="evidence" value="ECO:0007669"/>
    <property type="project" value="UniProtKB-EC"/>
</dbReference>
<accession>T1JN28</accession>
<dbReference type="EnsemblMetazoa" id="SMAR015257-RA">
    <property type="protein sequence ID" value="SMAR015257-PA"/>
    <property type="gene ID" value="SMAR015257"/>
</dbReference>
<dbReference type="Proteomes" id="UP000014500">
    <property type="component" value="Unassembled WGS sequence"/>
</dbReference>
<evidence type="ECO:0000313" key="5">
    <source>
        <dbReference type="EnsemblMetazoa" id="SMAR015257-PA"/>
    </source>
</evidence>
<dbReference type="InterPro" id="IPR051065">
    <property type="entry name" value="Ras-related_GTPase"/>
</dbReference>
<dbReference type="AlphaFoldDB" id="T1JN28"/>
<reference evidence="5" key="2">
    <citation type="submission" date="2015-02" db="UniProtKB">
        <authorList>
            <consortium name="EnsemblMetazoa"/>
        </authorList>
    </citation>
    <scope>IDENTIFICATION</scope>
</reference>
<dbReference type="Pfam" id="PF00071">
    <property type="entry name" value="Ras"/>
    <property type="match status" value="1"/>
</dbReference>
<sequence length="149" mass="17096">MVDGEPVIFELLDGVIKDENDLPREEVIQWADAFLLVYSITDRSSFNFIKTLRQHIYETKTTPKDYSQGSMVQFPISIVANKCDLMHLRQVSFEEGEILSKDLDGIFTELSAAEHVSKVIDAFCDLCREVHAARRRSKQSLLERMLGKK</sequence>
<evidence type="ECO:0000256" key="3">
    <source>
        <dbReference type="ARBA" id="ARBA00022801"/>
    </source>
</evidence>
<dbReference type="PhylomeDB" id="T1JN28"/>
<dbReference type="SMART" id="SM00173">
    <property type="entry name" value="RAS"/>
    <property type="match status" value="1"/>
</dbReference>
<organism evidence="5 6">
    <name type="scientific">Strigamia maritima</name>
    <name type="common">European centipede</name>
    <name type="synonym">Geophilus maritimus</name>
    <dbReference type="NCBI Taxonomy" id="126957"/>
    <lineage>
        <taxon>Eukaryota</taxon>
        <taxon>Metazoa</taxon>
        <taxon>Ecdysozoa</taxon>
        <taxon>Arthropoda</taxon>
        <taxon>Myriapoda</taxon>
        <taxon>Chilopoda</taxon>
        <taxon>Pleurostigmophora</taxon>
        <taxon>Geophilomorpha</taxon>
        <taxon>Linotaeniidae</taxon>
        <taxon>Strigamia</taxon>
    </lineage>
</organism>
<dbReference type="EC" id="3.6.5.2" evidence="2"/>
<evidence type="ECO:0000256" key="2">
    <source>
        <dbReference type="ARBA" id="ARBA00011984"/>
    </source>
</evidence>